<comment type="caution">
    <text evidence="4">The sequence shown here is derived from an EMBL/GenBank/DDBJ whole genome shotgun (WGS) entry which is preliminary data.</text>
</comment>
<dbReference type="SUPFAM" id="SSF51905">
    <property type="entry name" value="FAD/NAD(P)-binding domain"/>
    <property type="match status" value="1"/>
</dbReference>
<feature type="domain" description="FAD-binding" evidence="3">
    <location>
        <begin position="6"/>
        <end position="342"/>
    </location>
</feature>
<gene>
    <name evidence="4" type="ORF">H9638_13735</name>
</gene>
<dbReference type="PRINTS" id="PR00420">
    <property type="entry name" value="RNGMNOXGNASE"/>
</dbReference>
<keyword evidence="1" id="KW-0560">Oxidoreductase</keyword>
<protein>
    <submittedName>
        <fullName evidence="4">FAD-dependent monooxygenase</fullName>
    </submittedName>
</protein>
<dbReference type="Gene3D" id="3.50.50.60">
    <property type="entry name" value="FAD/NAD(P)-binding domain"/>
    <property type="match status" value="1"/>
</dbReference>
<dbReference type="RefSeq" id="WP_191748245.1">
    <property type="nucleotide sequence ID" value="NZ_JACSQC010000006.1"/>
</dbReference>
<proteinExistence type="predicted"/>
<evidence type="ECO:0000256" key="1">
    <source>
        <dbReference type="ARBA" id="ARBA00023002"/>
    </source>
</evidence>
<dbReference type="InterPro" id="IPR002938">
    <property type="entry name" value="FAD-bd"/>
</dbReference>
<dbReference type="InterPro" id="IPR050493">
    <property type="entry name" value="FAD-dep_Monooxygenase_BioMet"/>
</dbReference>
<reference evidence="4 5" key="1">
    <citation type="submission" date="2020-08" db="EMBL/GenBank/DDBJ databases">
        <title>A Genomic Blueprint of the Chicken Gut Microbiome.</title>
        <authorList>
            <person name="Gilroy R."/>
            <person name="Ravi A."/>
            <person name="Getino M."/>
            <person name="Pursley I."/>
            <person name="Horton D.L."/>
            <person name="Alikhan N.-F."/>
            <person name="Baker D."/>
            <person name="Gharbi K."/>
            <person name="Hall N."/>
            <person name="Watson M."/>
            <person name="Adriaenssens E.M."/>
            <person name="Foster-Nyarko E."/>
            <person name="Jarju S."/>
            <person name="Secka A."/>
            <person name="Antonio M."/>
            <person name="Oren A."/>
            <person name="Chaudhuri R."/>
            <person name="La Ragione R.M."/>
            <person name="Hildebrand F."/>
            <person name="Pallen M.J."/>
        </authorList>
    </citation>
    <scope>NUCLEOTIDE SEQUENCE [LARGE SCALE GENOMIC DNA]</scope>
    <source>
        <strain evidence="4 5">Sa2BUA2</strain>
    </source>
</reference>
<dbReference type="Proteomes" id="UP000652763">
    <property type="component" value="Unassembled WGS sequence"/>
</dbReference>
<keyword evidence="2 4" id="KW-0503">Monooxygenase</keyword>
<evidence type="ECO:0000313" key="4">
    <source>
        <dbReference type="EMBL" id="MBD8044868.1"/>
    </source>
</evidence>
<dbReference type="NCBIfam" id="NF005313">
    <property type="entry name" value="PRK06847.1"/>
    <property type="match status" value="1"/>
</dbReference>
<dbReference type="Pfam" id="PF01494">
    <property type="entry name" value="FAD_binding_3"/>
    <property type="match status" value="1"/>
</dbReference>
<evidence type="ECO:0000313" key="5">
    <source>
        <dbReference type="Proteomes" id="UP000652763"/>
    </source>
</evidence>
<dbReference type="PANTHER" id="PTHR13789">
    <property type="entry name" value="MONOOXYGENASE"/>
    <property type="match status" value="1"/>
</dbReference>
<sequence>MAAVSKVGIVGSGAAGLTAAALLADAGVDVEILEKADGPSPLGSGITLQGNALRIFRQLGIWDEIAAKGFAFSELGLRAPDPAGTVLAVMDDARTGGADLPATLGMYRPDLADALRRRAESAGARISYGRTVKGVEQDSGSVTVITDDGDRLSYDLLIGADGLHSVVRTAIGIEVAPEPTGMGIWRAFVERPADVVRTDLVYGGPCFIAGYCPTGQDTMYAYLVENAQERSVEDGPRIMAGLAAAYGGPWKEIQTSLDHSARVNYTRFTKHFVDGPWNRGRAVIIGDAAHSCPPTIAQGAAMAVEDGAVLAELLVEHERLDDSLWEEFTERRLERARVVVESSVQLGQWMLDGQIRDADVPGLMGKVAATVSSPA</sequence>
<dbReference type="EMBL" id="JACSQC010000006">
    <property type="protein sequence ID" value="MBD8044868.1"/>
    <property type="molecule type" value="Genomic_DNA"/>
</dbReference>
<dbReference type="GO" id="GO:0004497">
    <property type="term" value="F:monooxygenase activity"/>
    <property type="evidence" value="ECO:0007669"/>
    <property type="project" value="UniProtKB-KW"/>
</dbReference>
<organism evidence="4 5">
    <name type="scientific">Arthrobacter pullicola</name>
    <dbReference type="NCBI Taxonomy" id="2762224"/>
    <lineage>
        <taxon>Bacteria</taxon>
        <taxon>Bacillati</taxon>
        <taxon>Actinomycetota</taxon>
        <taxon>Actinomycetes</taxon>
        <taxon>Micrococcales</taxon>
        <taxon>Micrococcaceae</taxon>
        <taxon>Arthrobacter</taxon>
    </lineage>
</organism>
<accession>A0ABR8YKY0</accession>
<dbReference type="InterPro" id="IPR036188">
    <property type="entry name" value="FAD/NAD-bd_sf"/>
</dbReference>
<name>A0ABR8YKY0_9MICC</name>
<keyword evidence="5" id="KW-1185">Reference proteome</keyword>
<dbReference type="PANTHER" id="PTHR13789:SF309">
    <property type="entry name" value="PUTATIVE (AFU_ORTHOLOGUE AFUA_6G14510)-RELATED"/>
    <property type="match status" value="1"/>
</dbReference>
<evidence type="ECO:0000256" key="2">
    <source>
        <dbReference type="ARBA" id="ARBA00023033"/>
    </source>
</evidence>
<evidence type="ECO:0000259" key="3">
    <source>
        <dbReference type="Pfam" id="PF01494"/>
    </source>
</evidence>